<protein>
    <submittedName>
        <fullName evidence="1">SynChlorMet cassette protein ScmC</fullName>
    </submittedName>
</protein>
<proteinExistence type="predicted"/>
<comment type="caution">
    <text evidence="1">The sequence shown here is derived from an EMBL/GenBank/DDBJ whole genome shotgun (WGS) entry which is preliminary data.</text>
</comment>
<dbReference type="AlphaFoldDB" id="A0A1F4TM50"/>
<gene>
    <name evidence="1" type="ORF">A2462_02190</name>
</gene>
<accession>A0A1F4TM50</accession>
<sequence>MIPKTSTKLKDAYCLRLANGQEWSLIATKGLNPWLTAFAKILELEKCQVDDQPKIIFTKARKKFTVRPKLDLPIKYPAKGWQRQNMGSIQFWQHDNLEDIICEVKHLKNDTLKITNMMQALRSIYDKIVKQGGFPFHCGMLEKDGQAVLISAPGSTGKSTCCRRAPKPWTAHADDAAVIVKHNGQYFVHPFPTWSDYLIRKSNKTWKVEKHFPLKAIFFIEQTKGQEEVIPIWSGQAVILVNQQITHTHRARHSKHKKAKALDTTKAMEHKKLIFGNACELAKHIPCYILRVHITGKFWQKIEKVLAGNPKPMEKPVNDNSIKLYTPKLVASIKKTASRRRTRHGK</sequence>
<evidence type="ECO:0000313" key="1">
    <source>
        <dbReference type="EMBL" id="OGC33639.1"/>
    </source>
</evidence>
<dbReference type="Proteomes" id="UP000177309">
    <property type="component" value="Unassembled WGS sequence"/>
</dbReference>
<dbReference type="Gene3D" id="3.40.50.300">
    <property type="entry name" value="P-loop containing nucleotide triphosphate hydrolases"/>
    <property type="match status" value="1"/>
</dbReference>
<dbReference type="InterPro" id="IPR026343">
    <property type="entry name" value="SCM_chp_ScmC"/>
</dbReference>
<name>A0A1F4TM50_UNCSA</name>
<reference evidence="1 2" key="1">
    <citation type="journal article" date="2016" name="Nat. Commun.">
        <title>Thousands of microbial genomes shed light on interconnected biogeochemical processes in an aquifer system.</title>
        <authorList>
            <person name="Anantharaman K."/>
            <person name="Brown C.T."/>
            <person name="Hug L.A."/>
            <person name="Sharon I."/>
            <person name="Castelle C.J."/>
            <person name="Probst A.J."/>
            <person name="Thomas B.C."/>
            <person name="Singh A."/>
            <person name="Wilkins M.J."/>
            <person name="Karaoz U."/>
            <person name="Brodie E.L."/>
            <person name="Williams K.H."/>
            <person name="Hubbard S.S."/>
            <person name="Banfield J.F."/>
        </authorList>
    </citation>
    <scope>NUCLEOTIDE SEQUENCE [LARGE SCALE GENOMIC DNA]</scope>
</reference>
<dbReference type="NCBIfam" id="TIGR04249">
    <property type="entry name" value="SCM_chp_ScmC"/>
    <property type="match status" value="1"/>
</dbReference>
<dbReference type="EMBL" id="MEUI01000030">
    <property type="protein sequence ID" value="OGC33639.1"/>
    <property type="molecule type" value="Genomic_DNA"/>
</dbReference>
<evidence type="ECO:0000313" key="2">
    <source>
        <dbReference type="Proteomes" id="UP000177309"/>
    </source>
</evidence>
<dbReference type="InterPro" id="IPR027417">
    <property type="entry name" value="P-loop_NTPase"/>
</dbReference>
<organism evidence="1 2">
    <name type="scientific">candidate division WOR-1 bacterium RIFOXYC2_FULL_41_25</name>
    <dbReference type="NCBI Taxonomy" id="1802586"/>
    <lineage>
        <taxon>Bacteria</taxon>
        <taxon>Bacillati</taxon>
        <taxon>Saganbacteria</taxon>
    </lineage>
</organism>